<feature type="transmembrane region" description="Helical" evidence="1">
    <location>
        <begin position="201"/>
        <end position="229"/>
    </location>
</feature>
<evidence type="ECO:0000313" key="2">
    <source>
        <dbReference type="EMBL" id="TDB65937.1"/>
    </source>
</evidence>
<sequence>MNTSAAPHEMKHNQVLILLSCLLLGLKWTGIWADERLDYAFFAGIMLVVGLPHGAVDHLIHIQLKRQNELTLQSLLRFVSFYVALLLLYGTVWFFFPTMSLIFFILLSCYHFGQSQWYYFFSSSPVLSGIVYILWGLAVLSYIVLWNSSEALLILNSLIPTLTRDNLSEIIGNKWSQIPTLLSIIPAIFLSSKFRTFPKSVIFWEVVSLLAIGLVSYFCGLLVGFAAYFGFWHSTKSLAAIVRNLRSVHPGYSLSQFYKDAFVFSFISIAGIVLLLLSLPHLDLGIHPVMLFFVLISLLTFPHMVILEQLYSRPK</sequence>
<evidence type="ECO:0000313" key="3">
    <source>
        <dbReference type="Proteomes" id="UP000295706"/>
    </source>
</evidence>
<comment type="function">
    <text evidence="1">Catalyzes the cleavage of beta-carotene at its central double bond (15,15') to yield two molecules of all-trans-retinal.</text>
</comment>
<gene>
    <name evidence="2" type="ORF">EZE20_09235</name>
</gene>
<dbReference type="NCBIfam" id="TIGR03753">
    <property type="entry name" value="blh_monoox"/>
    <property type="match status" value="1"/>
</dbReference>
<protein>
    <recommendedName>
        <fullName evidence="1">Probable beta-carotene 15,15'-dioxygenase</fullName>
        <ecNumber evidence="1">1.13.11.63</ecNumber>
    </recommendedName>
</protein>
<keyword evidence="3" id="KW-1185">Reference proteome</keyword>
<accession>A0A4R4KDF1</accession>
<dbReference type="GO" id="GO:0003834">
    <property type="term" value="F:beta-carotene 15,15'-dioxygenase activity"/>
    <property type="evidence" value="ECO:0007669"/>
    <property type="project" value="UniProtKB-EC"/>
</dbReference>
<dbReference type="InterPro" id="IPR022270">
    <property type="entry name" value="Blh_diox"/>
</dbReference>
<keyword evidence="1" id="KW-0479">Metal-binding</keyword>
<reference evidence="2 3" key="1">
    <citation type="submission" date="2019-02" db="EMBL/GenBank/DDBJ databases">
        <title>Arundinibacter roseus gen. nov., sp. nov., a new member of the family Cytophagaceae.</title>
        <authorList>
            <person name="Szuroczki S."/>
            <person name="Khayer B."/>
            <person name="Sproer C."/>
            <person name="Toumi M."/>
            <person name="Szabo A."/>
            <person name="Felfoldi T."/>
            <person name="Schumann P."/>
            <person name="Toth E."/>
        </authorList>
    </citation>
    <scope>NUCLEOTIDE SEQUENCE [LARGE SCALE GENOMIC DNA]</scope>
    <source>
        <strain evidence="2 3">DMA-k-7a</strain>
    </source>
</reference>
<dbReference type="Proteomes" id="UP000295706">
    <property type="component" value="Unassembled WGS sequence"/>
</dbReference>
<feature type="transmembrane region" description="Helical" evidence="1">
    <location>
        <begin position="39"/>
        <end position="60"/>
    </location>
</feature>
<dbReference type="EC" id="1.13.11.63" evidence="1"/>
<keyword evidence="1" id="KW-0812">Transmembrane</keyword>
<keyword evidence="1" id="KW-0560">Oxidoreductase</keyword>
<keyword evidence="1" id="KW-1003">Cell membrane</keyword>
<feature type="transmembrane region" description="Helical" evidence="1">
    <location>
        <begin position="291"/>
        <end position="311"/>
    </location>
</feature>
<feature type="transmembrane region" description="Helical" evidence="1">
    <location>
        <begin position="81"/>
        <end position="106"/>
    </location>
</feature>
<comment type="subcellular location">
    <subcellularLocation>
        <location evidence="1">Cell membrane</location>
        <topology evidence="1">Multi-pass membrane protein</topology>
    </subcellularLocation>
</comment>
<keyword evidence="1" id="KW-0472">Membrane</keyword>
<keyword evidence="1" id="KW-1133">Transmembrane helix</keyword>
<organism evidence="2 3">
    <name type="scientific">Arundinibacter roseus</name>
    <dbReference type="NCBI Taxonomy" id="2070510"/>
    <lineage>
        <taxon>Bacteria</taxon>
        <taxon>Pseudomonadati</taxon>
        <taxon>Bacteroidota</taxon>
        <taxon>Cytophagia</taxon>
        <taxon>Cytophagales</taxon>
        <taxon>Spirosomataceae</taxon>
        <taxon>Arundinibacter</taxon>
    </lineage>
</organism>
<dbReference type="GO" id="GO:0005886">
    <property type="term" value="C:plasma membrane"/>
    <property type="evidence" value="ECO:0007669"/>
    <property type="project" value="UniProtKB-SubCell"/>
</dbReference>
<feature type="transmembrane region" description="Helical" evidence="1">
    <location>
        <begin position="126"/>
        <end position="145"/>
    </location>
</feature>
<evidence type="ECO:0000256" key="1">
    <source>
        <dbReference type="HAMAP-Rule" id="MF_02093"/>
    </source>
</evidence>
<dbReference type="RefSeq" id="WP_132116805.1">
    <property type="nucleotide sequence ID" value="NZ_SMJU01000005.1"/>
</dbReference>
<dbReference type="GO" id="GO:0016121">
    <property type="term" value="P:carotene catabolic process"/>
    <property type="evidence" value="ECO:0007669"/>
    <property type="project" value="UniProtKB-UniRule"/>
</dbReference>
<dbReference type="GO" id="GO:0010436">
    <property type="term" value="F:carotenoid dioxygenase activity"/>
    <property type="evidence" value="ECO:0007669"/>
    <property type="project" value="UniProtKB-UniRule"/>
</dbReference>
<comment type="cofactor">
    <cofactor evidence="1">
        <name>Fe(2+)</name>
        <dbReference type="ChEBI" id="CHEBI:29033"/>
    </cofactor>
</comment>
<keyword evidence="1" id="KW-0408">Iron</keyword>
<dbReference type="OrthoDB" id="945227at2"/>
<dbReference type="EMBL" id="SMJU01000005">
    <property type="protein sequence ID" value="TDB65937.1"/>
    <property type="molecule type" value="Genomic_DNA"/>
</dbReference>
<comment type="similarity">
    <text evidence="1">Belongs to the Brp/Blh beta-carotene diooxygenase family.</text>
</comment>
<dbReference type="HAMAP" id="MF_02093">
    <property type="entry name" value="Beta_carotene_diox"/>
    <property type="match status" value="1"/>
</dbReference>
<feature type="transmembrane region" description="Helical" evidence="1">
    <location>
        <begin position="261"/>
        <end position="279"/>
    </location>
</feature>
<comment type="caution">
    <text evidence="2">The sequence shown here is derived from an EMBL/GenBank/DDBJ whole genome shotgun (WGS) entry which is preliminary data.</text>
</comment>
<comment type="catalytic activity">
    <reaction evidence="1">
        <text>all-trans-beta-carotene + O2 = 2 all-trans-retinal</text>
        <dbReference type="Rhea" id="RHEA:32887"/>
        <dbReference type="ChEBI" id="CHEBI:15379"/>
        <dbReference type="ChEBI" id="CHEBI:17579"/>
        <dbReference type="ChEBI" id="CHEBI:17898"/>
        <dbReference type="EC" id="1.13.11.63"/>
    </reaction>
</comment>
<comment type="caution">
    <text evidence="1">Lacks conserved residue(s) required for the propagation of feature annotation.</text>
</comment>
<name>A0A4R4KDF1_9BACT</name>
<keyword evidence="1" id="KW-0223">Dioxygenase</keyword>
<proteinExistence type="inferred from homology"/>
<feature type="transmembrane region" description="Helical" evidence="1">
    <location>
        <begin position="15"/>
        <end position="33"/>
    </location>
</feature>
<dbReference type="GO" id="GO:0005506">
    <property type="term" value="F:iron ion binding"/>
    <property type="evidence" value="ECO:0007669"/>
    <property type="project" value="UniProtKB-UniRule"/>
</dbReference>
<dbReference type="AlphaFoldDB" id="A0A4R4KDF1"/>
<dbReference type="Pfam" id="PF15461">
    <property type="entry name" value="BCD"/>
    <property type="match status" value="1"/>
</dbReference>